<comment type="similarity">
    <text evidence="2">Belongs to the X(+)/potassium ATPases subunit beta family.</text>
</comment>
<evidence type="ECO:0000256" key="6">
    <source>
        <dbReference type="ARBA" id="ARBA00023136"/>
    </source>
</evidence>
<dbReference type="EMBL" id="WJQU01000001">
    <property type="protein sequence ID" value="KAJ6649706.1"/>
    <property type="molecule type" value="Genomic_DNA"/>
</dbReference>
<feature type="compositionally biased region" description="Polar residues" evidence="7">
    <location>
        <begin position="7"/>
        <end position="16"/>
    </location>
</feature>
<evidence type="ECO:0000256" key="4">
    <source>
        <dbReference type="ARBA" id="ARBA00022968"/>
    </source>
</evidence>
<keyword evidence="5 8" id="KW-1133">Transmembrane helix</keyword>
<sequence>MKKSGSKLDSSSFMNETRQKPPPFNVRRFIYNRQEGLILGRSKSGWAKIGIFYTIFYGVLAALVAICMWVFFQTLDPRVPKWRLEKSIIGTNPGLGFRPLPPEENVESTLIWYKGTDYENYKIWTEALTSFLAGGIIINIECKAWARNIIHDRKEKMGSVHFELLID</sequence>
<organism evidence="9 10">
    <name type="scientific">Pseudolycoriella hygida</name>
    <dbReference type="NCBI Taxonomy" id="35572"/>
    <lineage>
        <taxon>Eukaryota</taxon>
        <taxon>Metazoa</taxon>
        <taxon>Ecdysozoa</taxon>
        <taxon>Arthropoda</taxon>
        <taxon>Hexapoda</taxon>
        <taxon>Insecta</taxon>
        <taxon>Pterygota</taxon>
        <taxon>Neoptera</taxon>
        <taxon>Endopterygota</taxon>
        <taxon>Diptera</taxon>
        <taxon>Nematocera</taxon>
        <taxon>Sciaroidea</taxon>
        <taxon>Sciaridae</taxon>
        <taxon>Pseudolycoriella</taxon>
    </lineage>
</organism>
<evidence type="ECO:0000256" key="5">
    <source>
        <dbReference type="ARBA" id="ARBA00022989"/>
    </source>
</evidence>
<dbReference type="PANTHER" id="PTHR11523">
    <property type="entry name" value="SODIUM/POTASSIUM-DEPENDENT ATPASE BETA SUBUNIT"/>
    <property type="match status" value="1"/>
</dbReference>
<dbReference type="AlphaFoldDB" id="A0A9Q0NG34"/>
<evidence type="ECO:0000256" key="1">
    <source>
        <dbReference type="ARBA" id="ARBA00004606"/>
    </source>
</evidence>
<evidence type="ECO:0000313" key="9">
    <source>
        <dbReference type="EMBL" id="KAJ6649706.1"/>
    </source>
</evidence>
<dbReference type="GO" id="GO:0001671">
    <property type="term" value="F:ATPase activator activity"/>
    <property type="evidence" value="ECO:0007669"/>
    <property type="project" value="TreeGrafter"/>
</dbReference>
<dbReference type="Pfam" id="PF00287">
    <property type="entry name" value="Na_K-ATPase"/>
    <property type="match status" value="1"/>
</dbReference>
<dbReference type="Proteomes" id="UP001151699">
    <property type="component" value="Chromosome A"/>
</dbReference>
<dbReference type="PANTHER" id="PTHR11523:SF46">
    <property type="entry name" value="SODIUM_POTASSIUM-TRANSPORTING ATPASE SUBUNIT BETA-2"/>
    <property type="match status" value="1"/>
</dbReference>
<dbReference type="InterPro" id="IPR000402">
    <property type="entry name" value="Na/K_ATPase_sub_beta"/>
</dbReference>
<keyword evidence="10" id="KW-1185">Reference proteome</keyword>
<evidence type="ECO:0000313" key="10">
    <source>
        <dbReference type="Proteomes" id="UP001151699"/>
    </source>
</evidence>
<evidence type="ECO:0000256" key="8">
    <source>
        <dbReference type="SAM" id="Phobius"/>
    </source>
</evidence>
<feature type="transmembrane region" description="Helical" evidence="8">
    <location>
        <begin position="127"/>
        <end position="146"/>
    </location>
</feature>
<dbReference type="GO" id="GO:0036376">
    <property type="term" value="P:sodium ion export across plasma membrane"/>
    <property type="evidence" value="ECO:0007669"/>
    <property type="project" value="TreeGrafter"/>
</dbReference>
<evidence type="ECO:0000256" key="7">
    <source>
        <dbReference type="SAM" id="MobiDB-lite"/>
    </source>
</evidence>
<keyword evidence="4" id="KW-0735">Signal-anchor</keyword>
<evidence type="ECO:0000256" key="2">
    <source>
        <dbReference type="ARBA" id="ARBA00005876"/>
    </source>
</evidence>
<dbReference type="InterPro" id="IPR038702">
    <property type="entry name" value="Na/K_ATPase_sub_beta_sf"/>
</dbReference>
<evidence type="ECO:0000256" key="3">
    <source>
        <dbReference type="ARBA" id="ARBA00022692"/>
    </source>
</evidence>
<name>A0A9Q0NG34_9DIPT</name>
<proteinExistence type="inferred from homology"/>
<accession>A0A9Q0NG34</accession>
<dbReference type="GO" id="GO:1990573">
    <property type="term" value="P:potassium ion import across plasma membrane"/>
    <property type="evidence" value="ECO:0007669"/>
    <property type="project" value="TreeGrafter"/>
</dbReference>
<keyword evidence="6 8" id="KW-0472">Membrane</keyword>
<comment type="caution">
    <text evidence="9">The sequence shown here is derived from an EMBL/GenBank/DDBJ whole genome shotgun (WGS) entry which is preliminary data.</text>
</comment>
<keyword evidence="3 8" id="KW-0812">Transmembrane</keyword>
<dbReference type="GO" id="GO:0006883">
    <property type="term" value="P:intracellular sodium ion homeostasis"/>
    <property type="evidence" value="ECO:0007669"/>
    <property type="project" value="TreeGrafter"/>
</dbReference>
<gene>
    <name evidence="9" type="primary">nrv2_1</name>
    <name evidence="9" type="ORF">Bhyg_04945</name>
</gene>
<dbReference type="GO" id="GO:0030007">
    <property type="term" value="P:intracellular potassium ion homeostasis"/>
    <property type="evidence" value="ECO:0007669"/>
    <property type="project" value="TreeGrafter"/>
</dbReference>
<comment type="subcellular location">
    <subcellularLocation>
        <location evidence="1">Membrane</location>
        <topology evidence="1">Single-pass type II membrane protein</topology>
    </subcellularLocation>
</comment>
<feature type="region of interest" description="Disordered" evidence="7">
    <location>
        <begin position="1"/>
        <end position="20"/>
    </location>
</feature>
<feature type="transmembrane region" description="Helical" evidence="8">
    <location>
        <begin position="51"/>
        <end position="72"/>
    </location>
</feature>
<dbReference type="GO" id="GO:0005890">
    <property type="term" value="C:sodium:potassium-exchanging ATPase complex"/>
    <property type="evidence" value="ECO:0007669"/>
    <property type="project" value="InterPro"/>
</dbReference>
<reference evidence="9" key="1">
    <citation type="submission" date="2022-07" db="EMBL/GenBank/DDBJ databases">
        <authorList>
            <person name="Trinca V."/>
            <person name="Uliana J.V.C."/>
            <person name="Torres T.T."/>
            <person name="Ward R.J."/>
            <person name="Monesi N."/>
        </authorList>
    </citation>
    <scope>NUCLEOTIDE SEQUENCE</scope>
    <source>
        <strain evidence="9">HSMRA1968</strain>
        <tissue evidence="9">Whole embryos</tissue>
    </source>
</reference>
<protein>
    <submittedName>
        <fullName evidence="9">Sodium/potassium-transporting ATPase subunit beta-2</fullName>
    </submittedName>
</protein>
<dbReference type="OrthoDB" id="5912413at2759"/>
<dbReference type="Gene3D" id="2.60.40.1660">
    <property type="entry name" value="Na, k-atpase alpha subunit"/>
    <property type="match status" value="2"/>
</dbReference>